<evidence type="ECO:0000313" key="7">
    <source>
        <dbReference type="Proteomes" id="UP000000374"/>
    </source>
</evidence>
<accession>A1WKR1</accession>
<dbReference type="PANTHER" id="PTHR42781">
    <property type="entry name" value="SPERMIDINE/PUTRESCINE IMPORT ATP-BINDING PROTEIN POTA"/>
    <property type="match status" value="1"/>
</dbReference>
<dbReference type="GO" id="GO:0043190">
    <property type="term" value="C:ATP-binding cassette (ABC) transporter complex"/>
    <property type="evidence" value="ECO:0007669"/>
    <property type="project" value="InterPro"/>
</dbReference>
<keyword evidence="4" id="KW-0067">ATP-binding</keyword>
<dbReference type="HOGENOM" id="CLU_000604_1_1_4"/>
<dbReference type="EMBL" id="CP000542">
    <property type="protein sequence ID" value="ABM58218.1"/>
    <property type="molecule type" value="Genomic_DNA"/>
</dbReference>
<keyword evidence="3" id="KW-0547">Nucleotide-binding</keyword>
<evidence type="ECO:0000256" key="4">
    <source>
        <dbReference type="ARBA" id="ARBA00022840"/>
    </source>
</evidence>
<dbReference type="InterPro" id="IPR050093">
    <property type="entry name" value="ABC_SmlMolc_Importer"/>
</dbReference>
<dbReference type="GO" id="GO:0015697">
    <property type="term" value="P:quaternary ammonium group transport"/>
    <property type="evidence" value="ECO:0007669"/>
    <property type="project" value="UniProtKB-ARBA"/>
</dbReference>
<keyword evidence="1" id="KW-0813">Transport</keyword>
<dbReference type="Proteomes" id="UP000000374">
    <property type="component" value="Chromosome"/>
</dbReference>
<dbReference type="InterPro" id="IPR027417">
    <property type="entry name" value="P-loop_NTPase"/>
</dbReference>
<dbReference type="PROSITE" id="PS50893">
    <property type="entry name" value="ABC_TRANSPORTER_2"/>
    <property type="match status" value="1"/>
</dbReference>
<evidence type="ECO:0000256" key="3">
    <source>
        <dbReference type="ARBA" id="ARBA00022741"/>
    </source>
</evidence>
<dbReference type="STRING" id="391735.Veis_2473"/>
<dbReference type="KEGG" id="vei:Veis_2473"/>
<name>A1WKR1_VEREI</name>
<dbReference type="PROSITE" id="PS00211">
    <property type="entry name" value="ABC_TRANSPORTER_1"/>
    <property type="match status" value="1"/>
</dbReference>
<dbReference type="FunFam" id="3.40.50.300:FF:000425">
    <property type="entry name" value="Probable ABC transporter, ATP-binding subunit"/>
    <property type="match status" value="1"/>
</dbReference>
<keyword evidence="7" id="KW-1185">Reference proteome</keyword>
<keyword evidence="2" id="KW-0472">Membrane</keyword>
<dbReference type="eggNOG" id="COG3842">
    <property type="taxonomic scope" value="Bacteria"/>
</dbReference>
<dbReference type="InterPro" id="IPR003439">
    <property type="entry name" value="ABC_transporter-like_ATP-bd"/>
</dbReference>
<dbReference type="GO" id="GO:0005524">
    <property type="term" value="F:ATP binding"/>
    <property type="evidence" value="ECO:0007669"/>
    <property type="project" value="UniProtKB-KW"/>
</dbReference>
<dbReference type="SMART" id="SM00382">
    <property type="entry name" value="AAA"/>
    <property type="match status" value="1"/>
</dbReference>
<dbReference type="RefSeq" id="WP_011810221.1">
    <property type="nucleotide sequence ID" value="NC_008786.1"/>
</dbReference>
<feature type="domain" description="ABC transporter" evidence="5">
    <location>
        <begin position="11"/>
        <end position="242"/>
    </location>
</feature>
<evidence type="ECO:0000313" key="6">
    <source>
        <dbReference type="EMBL" id="ABM58218.1"/>
    </source>
</evidence>
<gene>
    <name evidence="6" type="ordered locus">Veis_2473</name>
</gene>
<dbReference type="InterPro" id="IPR003593">
    <property type="entry name" value="AAA+_ATPase"/>
</dbReference>
<dbReference type="GeneID" id="76461022"/>
<dbReference type="Pfam" id="PF00005">
    <property type="entry name" value="ABC_tran"/>
    <property type="match status" value="1"/>
</dbReference>
<proteinExistence type="predicted"/>
<evidence type="ECO:0000256" key="1">
    <source>
        <dbReference type="ARBA" id="ARBA00022448"/>
    </source>
</evidence>
<dbReference type="OrthoDB" id="5298774at2"/>
<dbReference type="AlphaFoldDB" id="A1WKR1"/>
<keyword evidence="2" id="KW-1003">Cell membrane</keyword>
<protein>
    <submittedName>
        <fullName evidence="6">ABC transporter related</fullName>
    </submittedName>
</protein>
<dbReference type="InterPro" id="IPR013611">
    <property type="entry name" value="Transp-assoc_OB_typ2"/>
</dbReference>
<organism evidence="6 7">
    <name type="scientific">Verminephrobacter eiseniae (strain EF01-2)</name>
    <dbReference type="NCBI Taxonomy" id="391735"/>
    <lineage>
        <taxon>Bacteria</taxon>
        <taxon>Pseudomonadati</taxon>
        <taxon>Pseudomonadota</taxon>
        <taxon>Betaproteobacteria</taxon>
        <taxon>Burkholderiales</taxon>
        <taxon>Comamonadaceae</taxon>
        <taxon>Verminephrobacter</taxon>
    </lineage>
</organism>
<reference evidence="7" key="1">
    <citation type="submission" date="2006-12" db="EMBL/GenBank/DDBJ databases">
        <title>Complete sequence of chromosome 1 of Verminephrobacter eiseniae EF01-2.</title>
        <authorList>
            <person name="Copeland A."/>
            <person name="Lucas S."/>
            <person name="Lapidus A."/>
            <person name="Barry K."/>
            <person name="Detter J.C."/>
            <person name="Glavina del Rio T."/>
            <person name="Dalin E."/>
            <person name="Tice H."/>
            <person name="Pitluck S."/>
            <person name="Chertkov O."/>
            <person name="Brettin T."/>
            <person name="Bruce D."/>
            <person name="Han C."/>
            <person name="Tapia R."/>
            <person name="Gilna P."/>
            <person name="Schmutz J."/>
            <person name="Larimer F."/>
            <person name="Land M."/>
            <person name="Hauser L."/>
            <person name="Kyrpides N."/>
            <person name="Kim E."/>
            <person name="Stahl D."/>
            <person name="Richardson P."/>
        </authorList>
    </citation>
    <scope>NUCLEOTIDE SEQUENCE [LARGE SCALE GENOMIC DNA]</scope>
    <source>
        <strain evidence="7">EF01-2</strain>
    </source>
</reference>
<dbReference type="PANTHER" id="PTHR42781:SF4">
    <property type="entry name" value="SPERMIDINE_PUTRESCINE IMPORT ATP-BINDING PROTEIN POTA"/>
    <property type="match status" value="1"/>
</dbReference>
<evidence type="ECO:0000259" key="5">
    <source>
        <dbReference type="PROSITE" id="PS50893"/>
    </source>
</evidence>
<evidence type="ECO:0000256" key="2">
    <source>
        <dbReference type="ARBA" id="ARBA00022475"/>
    </source>
</evidence>
<dbReference type="InterPro" id="IPR008995">
    <property type="entry name" value="Mo/tungstate-bd_C_term_dom"/>
</dbReference>
<dbReference type="SUPFAM" id="SSF50331">
    <property type="entry name" value="MOP-like"/>
    <property type="match status" value="1"/>
</dbReference>
<dbReference type="Gene3D" id="2.40.50.100">
    <property type="match status" value="1"/>
</dbReference>
<dbReference type="InterPro" id="IPR017871">
    <property type="entry name" value="ABC_transporter-like_CS"/>
</dbReference>
<sequence>MPAQTTAPAAIELSALTKRYAPGKPAVDAIDLRIASGSYCCLLGPSGCGKSTTLRMIAGHESVSSGSILLDERDITDLPAAARGTAMMFQSFALFPHLSALDNVAFSLKMQGLGRAERQARARDLLGRVAMGHLAERKPAQLSGGQQQRVALARALITRPRVLLLDEPLSALDPFLRSQMRAELRRWQQELGLTFIHVTHSQQEAMALADTMVVMNHGVIEQAGTPHEVYNRPANEFVARFMGGHNVIDTPAGLVGVRADHLQLAPAEADLPRDAQRMQAVVTDVEYQGSHVLLGLQQQGLALSANDTAAYSVMLSEAAFAARPYPVGQAVQLHWSAGQAHPLRPPARAATALHDA</sequence>
<dbReference type="Pfam" id="PF08402">
    <property type="entry name" value="TOBE_2"/>
    <property type="match status" value="1"/>
</dbReference>
<dbReference type="GO" id="GO:0022857">
    <property type="term" value="F:transmembrane transporter activity"/>
    <property type="evidence" value="ECO:0007669"/>
    <property type="project" value="InterPro"/>
</dbReference>
<dbReference type="SUPFAM" id="SSF52540">
    <property type="entry name" value="P-loop containing nucleoside triphosphate hydrolases"/>
    <property type="match status" value="1"/>
</dbReference>
<dbReference type="Gene3D" id="3.40.50.300">
    <property type="entry name" value="P-loop containing nucleotide triphosphate hydrolases"/>
    <property type="match status" value="1"/>
</dbReference>
<dbReference type="GO" id="GO:0016887">
    <property type="term" value="F:ATP hydrolysis activity"/>
    <property type="evidence" value="ECO:0007669"/>
    <property type="project" value="InterPro"/>
</dbReference>